<evidence type="ECO:0000256" key="1">
    <source>
        <dbReference type="ARBA" id="ARBA00004123"/>
    </source>
</evidence>
<proteinExistence type="predicted"/>
<evidence type="ECO:0000256" key="8">
    <source>
        <dbReference type="ARBA" id="ARBA00046357"/>
    </source>
</evidence>
<dbReference type="GO" id="GO:0000395">
    <property type="term" value="P:mRNA 5'-splice site recognition"/>
    <property type="evidence" value="ECO:0007669"/>
    <property type="project" value="InterPro"/>
</dbReference>
<dbReference type="SUPFAM" id="SSF57667">
    <property type="entry name" value="beta-beta-alpha zinc fingers"/>
    <property type="match status" value="1"/>
</dbReference>
<keyword evidence="7" id="KW-0687">Ribonucleoprotein</keyword>
<reference evidence="12" key="2">
    <citation type="submission" date="2017-02" db="UniProtKB">
        <authorList>
            <consortium name="WormBaseParasite"/>
        </authorList>
    </citation>
    <scope>IDENTIFICATION</scope>
</reference>
<comment type="subcellular location">
    <subcellularLocation>
        <location evidence="1">Nucleus</location>
    </subcellularLocation>
</comment>
<dbReference type="InterPro" id="IPR017340">
    <property type="entry name" value="U1_snRNP-C"/>
</dbReference>
<evidence type="ECO:0000256" key="3">
    <source>
        <dbReference type="ARBA" id="ARBA00022771"/>
    </source>
</evidence>
<evidence type="ECO:0000313" key="12">
    <source>
        <dbReference type="WBParaSite" id="ACAC_0000388301-mRNA-1"/>
    </source>
</evidence>
<keyword evidence="9" id="KW-1133">Transmembrane helix</keyword>
<feature type="domain" description="Matrin-type" evidence="10">
    <location>
        <begin position="4"/>
        <end position="36"/>
    </location>
</feature>
<dbReference type="GO" id="GO:0008270">
    <property type="term" value="F:zinc ion binding"/>
    <property type="evidence" value="ECO:0007669"/>
    <property type="project" value="UniProtKB-KW"/>
</dbReference>
<dbReference type="InterPro" id="IPR013085">
    <property type="entry name" value="U1-CZ_Znf_C2H2"/>
</dbReference>
<keyword evidence="11" id="KW-1185">Reference proteome</keyword>
<dbReference type="AlphaFoldDB" id="A0A0K0D1D8"/>
<dbReference type="Proteomes" id="UP000035642">
    <property type="component" value="Unassembled WGS sequence"/>
</dbReference>
<organism evidence="11 12">
    <name type="scientific">Angiostrongylus cantonensis</name>
    <name type="common">Rat lungworm</name>
    <dbReference type="NCBI Taxonomy" id="6313"/>
    <lineage>
        <taxon>Eukaryota</taxon>
        <taxon>Metazoa</taxon>
        <taxon>Ecdysozoa</taxon>
        <taxon>Nematoda</taxon>
        <taxon>Chromadorea</taxon>
        <taxon>Rhabditida</taxon>
        <taxon>Rhabditina</taxon>
        <taxon>Rhabditomorpha</taxon>
        <taxon>Strongyloidea</taxon>
        <taxon>Metastrongylidae</taxon>
        <taxon>Angiostrongylus</taxon>
    </lineage>
</organism>
<dbReference type="PANTHER" id="PTHR31148">
    <property type="entry name" value="U1 SMALL NUCLEAR RIBONUCLEOPROTEIN C"/>
    <property type="match status" value="1"/>
</dbReference>
<dbReference type="SMART" id="SM00451">
    <property type="entry name" value="ZnF_U1"/>
    <property type="match status" value="1"/>
</dbReference>
<evidence type="ECO:0000256" key="9">
    <source>
        <dbReference type="SAM" id="Phobius"/>
    </source>
</evidence>
<dbReference type="Gene3D" id="3.30.160.60">
    <property type="entry name" value="Classic Zinc Finger"/>
    <property type="match status" value="1"/>
</dbReference>
<name>A0A0K0D1D8_ANGCA</name>
<evidence type="ECO:0000259" key="10">
    <source>
        <dbReference type="PROSITE" id="PS50171"/>
    </source>
</evidence>
<feature type="transmembrane region" description="Helical" evidence="9">
    <location>
        <begin position="87"/>
        <end position="106"/>
    </location>
</feature>
<keyword evidence="2" id="KW-0479">Metal-binding</keyword>
<keyword evidence="4" id="KW-0862">Zinc</keyword>
<comment type="subunit">
    <text evidence="8">Component of the U1 snRNP. The U1 snRNP is composed of the U1 snRNA and the 7 core Sm proteins SNRPB, SNRPD1, SNRPD2, SNRPD3, SNRPE, SNRPF and SNRPG that assemble in a heptameric protein ring on the Sm site of the small nuclear RNA to form the core snRNP, and at least 3 U1 snRNP-specific proteins SNRNP70/U1-70K, SNRPA/U1-A and SNRPC/U1-C. SNRPC/U1-C interacts with U1 snRNA and the 5' splice-site region of the pre-mRNA. Interacts (via N-terminus) with TIA1 (via C-terminus); thereby promoting spliceosomal U1 snRNP recruitment to 5' splice sites.</text>
</comment>
<sequence>MPKYYCDYCDTFLTHDSPSVRKTHNGGRKHKENVRMFYQASPSYVLTSRLVARLRGASPRATFASLRCRWIQGMDSLFLLRRFGTHFLYLLGVFMHACVGAFSLHADCILRVNSAKSLQSSDREVYERRSGVAYSK</sequence>
<keyword evidence="6" id="KW-0539">Nucleus</keyword>
<reference evidence="11" key="1">
    <citation type="submission" date="2012-09" db="EMBL/GenBank/DDBJ databases">
        <authorList>
            <person name="Martin A.A."/>
        </authorList>
    </citation>
    <scope>NUCLEOTIDE SEQUENCE</scope>
</reference>
<dbReference type="Pfam" id="PF06220">
    <property type="entry name" value="zf-U1"/>
    <property type="match status" value="1"/>
</dbReference>
<dbReference type="WBParaSite" id="ACAC_0000388301-mRNA-1">
    <property type="protein sequence ID" value="ACAC_0000388301-mRNA-1"/>
    <property type="gene ID" value="ACAC_0000388301"/>
</dbReference>
<dbReference type="InterPro" id="IPR000690">
    <property type="entry name" value="Matrin/U1-C_Znf_C2H2"/>
</dbReference>
<dbReference type="PROSITE" id="PS50171">
    <property type="entry name" value="ZF_MATRIN"/>
    <property type="match status" value="1"/>
</dbReference>
<dbReference type="InterPro" id="IPR036236">
    <property type="entry name" value="Znf_C2H2_sf"/>
</dbReference>
<dbReference type="PANTHER" id="PTHR31148:SF1">
    <property type="entry name" value="U1 SMALL NUCLEAR RIBONUCLEOPROTEIN C"/>
    <property type="match status" value="1"/>
</dbReference>
<dbReference type="GO" id="GO:0030627">
    <property type="term" value="F:pre-mRNA 5'-splice site binding"/>
    <property type="evidence" value="ECO:0007669"/>
    <property type="project" value="InterPro"/>
</dbReference>
<keyword evidence="3" id="KW-0863">Zinc-finger</keyword>
<dbReference type="STRING" id="6313.A0A0K0D1D8"/>
<evidence type="ECO:0000256" key="6">
    <source>
        <dbReference type="ARBA" id="ARBA00023242"/>
    </source>
</evidence>
<keyword evidence="9" id="KW-0472">Membrane</keyword>
<evidence type="ECO:0000256" key="7">
    <source>
        <dbReference type="ARBA" id="ARBA00023274"/>
    </source>
</evidence>
<keyword evidence="9" id="KW-0812">Transmembrane</keyword>
<evidence type="ECO:0000313" key="11">
    <source>
        <dbReference type="Proteomes" id="UP000035642"/>
    </source>
</evidence>
<dbReference type="GO" id="GO:0005685">
    <property type="term" value="C:U1 snRNP"/>
    <property type="evidence" value="ECO:0007669"/>
    <property type="project" value="InterPro"/>
</dbReference>
<evidence type="ECO:0000256" key="5">
    <source>
        <dbReference type="ARBA" id="ARBA00022884"/>
    </source>
</evidence>
<keyword evidence="5" id="KW-0694">RNA-binding</keyword>
<evidence type="ECO:0000256" key="2">
    <source>
        <dbReference type="ARBA" id="ARBA00022723"/>
    </source>
</evidence>
<accession>A0A0K0D1D8</accession>
<dbReference type="InterPro" id="IPR003604">
    <property type="entry name" value="Matrin/U1-like-C_Znf_C2H2"/>
</dbReference>
<protein>
    <submittedName>
        <fullName evidence="12">Matrin-type domain-containing protein</fullName>
    </submittedName>
</protein>
<evidence type="ECO:0000256" key="4">
    <source>
        <dbReference type="ARBA" id="ARBA00022833"/>
    </source>
</evidence>